<evidence type="ECO:0000313" key="2">
    <source>
        <dbReference type="EMBL" id="EOY03157.1"/>
    </source>
</evidence>
<gene>
    <name evidence="2" type="ORF">TCM_017724</name>
</gene>
<dbReference type="EMBL" id="CM001882">
    <property type="protein sequence ID" value="EOY03157.1"/>
    <property type="molecule type" value="Genomic_DNA"/>
</dbReference>
<dbReference type="Gramene" id="EOY03157">
    <property type="protein sequence ID" value="EOY03157"/>
    <property type="gene ID" value="TCM_017724"/>
</dbReference>
<sequence>MSLFYVWGRPSGKQDEMKKKERSYCKRENGSKNKEERSRCEREREQRGKLPAKGEREGWKRVENKWQLPPLKGVKREALCCKILRAKKREFCCKF</sequence>
<feature type="compositionally biased region" description="Basic and acidic residues" evidence="1">
    <location>
        <begin position="12"/>
        <end position="56"/>
    </location>
</feature>
<organism evidence="2 3">
    <name type="scientific">Theobroma cacao</name>
    <name type="common">Cacao</name>
    <name type="synonym">Cocoa</name>
    <dbReference type="NCBI Taxonomy" id="3641"/>
    <lineage>
        <taxon>Eukaryota</taxon>
        <taxon>Viridiplantae</taxon>
        <taxon>Streptophyta</taxon>
        <taxon>Embryophyta</taxon>
        <taxon>Tracheophyta</taxon>
        <taxon>Spermatophyta</taxon>
        <taxon>Magnoliopsida</taxon>
        <taxon>eudicotyledons</taxon>
        <taxon>Gunneridae</taxon>
        <taxon>Pentapetalae</taxon>
        <taxon>rosids</taxon>
        <taxon>malvids</taxon>
        <taxon>Malvales</taxon>
        <taxon>Malvaceae</taxon>
        <taxon>Byttnerioideae</taxon>
        <taxon>Theobroma</taxon>
    </lineage>
</organism>
<reference evidence="2 3" key="1">
    <citation type="journal article" date="2013" name="Genome Biol.">
        <title>The genome sequence of the most widely cultivated cacao type and its use to identify candidate genes regulating pod color.</title>
        <authorList>
            <person name="Motamayor J.C."/>
            <person name="Mockaitis K."/>
            <person name="Schmutz J."/>
            <person name="Haiminen N."/>
            <person name="Iii D.L."/>
            <person name="Cornejo O."/>
            <person name="Findley S.D."/>
            <person name="Zheng P."/>
            <person name="Utro F."/>
            <person name="Royaert S."/>
            <person name="Saski C."/>
            <person name="Jenkins J."/>
            <person name="Podicheti R."/>
            <person name="Zhao M."/>
            <person name="Scheffler B.E."/>
            <person name="Stack J.C."/>
            <person name="Feltus F.A."/>
            <person name="Mustiga G.M."/>
            <person name="Amores F."/>
            <person name="Phillips W."/>
            <person name="Marelli J.P."/>
            <person name="May G.D."/>
            <person name="Shapiro H."/>
            <person name="Ma J."/>
            <person name="Bustamante C.D."/>
            <person name="Schnell R.J."/>
            <person name="Main D."/>
            <person name="Gilbert D."/>
            <person name="Parida L."/>
            <person name="Kuhn D.N."/>
        </authorList>
    </citation>
    <scope>NUCLEOTIDE SEQUENCE [LARGE SCALE GENOMIC DNA]</scope>
    <source>
        <strain evidence="3">cv. Matina 1-6</strain>
    </source>
</reference>
<protein>
    <submittedName>
        <fullName evidence="2">Uncharacterized protein</fullName>
    </submittedName>
</protein>
<feature type="region of interest" description="Disordered" evidence="1">
    <location>
        <begin position="1"/>
        <end position="56"/>
    </location>
</feature>
<name>A0A061EFN2_THECC</name>
<dbReference type="Proteomes" id="UP000026915">
    <property type="component" value="Chromosome 4"/>
</dbReference>
<proteinExistence type="predicted"/>
<evidence type="ECO:0000313" key="3">
    <source>
        <dbReference type="Proteomes" id="UP000026915"/>
    </source>
</evidence>
<keyword evidence="3" id="KW-1185">Reference proteome</keyword>
<accession>A0A061EFN2</accession>
<dbReference type="HOGENOM" id="CLU_2377000_0_0_1"/>
<dbReference type="InParanoid" id="A0A061EFN2"/>
<evidence type="ECO:0000256" key="1">
    <source>
        <dbReference type="SAM" id="MobiDB-lite"/>
    </source>
</evidence>
<dbReference type="AlphaFoldDB" id="A0A061EFN2"/>